<evidence type="ECO:0000313" key="4">
    <source>
        <dbReference type="Proteomes" id="UP001447188"/>
    </source>
</evidence>
<evidence type="ECO:0000313" key="3">
    <source>
        <dbReference type="EMBL" id="KAL0640533.1"/>
    </source>
</evidence>
<feature type="domain" description="Protein kinase" evidence="2">
    <location>
        <begin position="144"/>
        <end position="504"/>
    </location>
</feature>
<accession>A0ABR3GXD0</accession>
<comment type="caution">
    <text evidence="3">The sequence shown here is derived from an EMBL/GenBank/DDBJ whole genome shotgun (WGS) entry which is preliminary data.</text>
</comment>
<feature type="region of interest" description="Disordered" evidence="1">
    <location>
        <begin position="510"/>
        <end position="548"/>
    </location>
</feature>
<dbReference type="EMBL" id="JBBBZM010000003">
    <property type="protein sequence ID" value="KAL0640533.1"/>
    <property type="molecule type" value="Genomic_DNA"/>
</dbReference>
<dbReference type="InterPro" id="IPR011009">
    <property type="entry name" value="Kinase-like_dom_sf"/>
</dbReference>
<reference evidence="3 4" key="1">
    <citation type="submission" date="2024-02" db="EMBL/GenBank/DDBJ databases">
        <title>Discinaceae phylogenomics.</title>
        <authorList>
            <person name="Dirks A.C."/>
            <person name="James T.Y."/>
        </authorList>
    </citation>
    <scope>NUCLEOTIDE SEQUENCE [LARGE SCALE GENOMIC DNA]</scope>
    <source>
        <strain evidence="3 4">ACD0624</strain>
    </source>
</reference>
<dbReference type="Gene3D" id="1.10.510.10">
    <property type="entry name" value="Transferase(Phosphotransferase) domain 1"/>
    <property type="match status" value="1"/>
</dbReference>
<protein>
    <recommendedName>
        <fullName evidence="2">Protein kinase domain-containing protein</fullName>
    </recommendedName>
</protein>
<proteinExistence type="predicted"/>
<evidence type="ECO:0000256" key="1">
    <source>
        <dbReference type="SAM" id="MobiDB-lite"/>
    </source>
</evidence>
<organism evidence="3 4">
    <name type="scientific">Discina gigas</name>
    <dbReference type="NCBI Taxonomy" id="1032678"/>
    <lineage>
        <taxon>Eukaryota</taxon>
        <taxon>Fungi</taxon>
        <taxon>Dikarya</taxon>
        <taxon>Ascomycota</taxon>
        <taxon>Pezizomycotina</taxon>
        <taxon>Pezizomycetes</taxon>
        <taxon>Pezizales</taxon>
        <taxon>Discinaceae</taxon>
        <taxon>Discina</taxon>
    </lineage>
</organism>
<dbReference type="SUPFAM" id="SSF56112">
    <property type="entry name" value="Protein kinase-like (PK-like)"/>
    <property type="match status" value="1"/>
</dbReference>
<gene>
    <name evidence="3" type="ORF">Q9L58_000504</name>
</gene>
<dbReference type="Proteomes" id="UP001447188">
    <property type="component" value="Unassembled WGS sequence"/>
</dbReference>
<sequence length="548" mass="60740">MDSTPGKPSTLSPSVIFPSNSSWTVYGCHDRHIYAQPSFITYPLFVPIHIQRTILLETGADDIPDGFITSSTLSPKSYSRVLKILTSITADPKYDFAGEYRSLPFNGCRVIISRVANGPLQGDLESLVEWGNDWEASTRSLVVLRNFWGLSAAQMPAVLPLSSLTLRAWLHDTVALVETASEPGHLWAFKTNYSVKSLYQEIHTLLTLPPHPNILGRPPYLVTKHTEYSRLNPLDTASRYCTEPTQPIIGFLTPYHPGGTLKTHISLNPAPPWDHCARWAQQLTSALHHIFTHGGSPGMYTSLKMDNIILDTLGNLILIDFELAGTWIQYTPAEVLHAPPTRVFRSSAGPKYRLAETPLPGEYCSTCAPHPCTVPRNASKAECYRLHGEVMNYRFSATNILSPLKANSERGRWEPRKMAFWSAASPAQVESAMVWMLGCCLWCVLEARSCLSELGTEWFPVQKPMWKRAKNTVPECVLTIVERALKLDRRPCLAEMMEVVEKWATDSSMQFEGSADGGSPNKGLLSPSKDVPSVEGSQSNRDPGTGTG</sequence>
<dbReference type="InterPro" id="IPR000719">
    <property type="entry name" value="Prot_kinase_dom"/>
</dbReference>
<name>A0ABR3GXD0_9PEZI</name>
<dbReference type="PROSITE" id="PS50011">
    <property type="entry name" value="PROTEIN_KINASE_DOM"/>
    <property type="match status" value="1"/>
</dbReference>
<evidence type="ECO:0000259" key="2">
    <source>
        <dbReference type="PROSITE" id="PS50011"/>
    </source>
</evidence>
<dbReference type="PROSITE" id="PS51257">
    <property type="entry name" value="PROKAR_LIPOPROTEIN"/>
    <property type="match status" value="1"/>
</dbReference>
<keyword evidence="4" id="KW-1185">Reference proteome</keyword>